<reference evidence="1" key="1">
    <citation type="submission" date="2021-06" db="EMBL/GenBank/DDBJ databases">
        <authorList>
            <person name="Kallberg Y."/>
            <person name="Tangrot J."/>
            <person name="Rosling A."/>
        </authorList>
    </citation>
    <scope>NUCLEOTIDE SEQUENCE</scope>
    <source>
        <strain evidence="1">IL203A</strain>
    </source>
</reference>
<name>A0ACA9R4V9_9GLOM</name>
<dbReference type="EMBL" id="CAJVPU010060672">
    <property type="protein sequence ID" value="CAG8777362.1"/>
    <property type="molecule type" value="Genomic_DNA"/>
</dbReference>
<evidence type="ECO:0000313" key="1">
    <source>
        <dbReference type="EMBL" id="CAG8777362.1"/>
    </source>
</evidence>
<organism evidence="1 2">
    <name type="scientific">Dentiscutata heterogama</name>
    <dbReference type="NCBI Taxonomy" id="1316150"/>
    <lineage>
        <taxon>Eukaryota</taxon>
        <taxon>Fungi</taxon>
        <taxon>Fungi incertae sedis</taxon>
        <taxon>Mucoromycota</taxon>
        <taxon>Glomeromycotina</taxon>
        <taxon>Glomeromycetes</taxon>
        <taxon>Diversisporales</taxon>
        <taxon>Gigasporaceae</taxon>
        <taxon>Dentiscutata</taxon>
    </lineage>
</organism>
<feature type="non-terminal residue" evidence="1">
    <location>
        <position position="52"/>
    </location>
</feature>
<protein>
    <submittedName>
        <fullName evidence="1">16567_t:CDS:1</fullName>
    </submittedName>
</protein>
<keyword evidence="2" id="KW-1185">Reference proteome</keyword>
<dbReference type="Proteomes" id="UP000789702">
    <property type="component" value="Unassembled WGS sequence"/>
</dbReference>
<gene>
    <name evidence="1" type="ORF">DHETER_LOCUS16196</name>
</gene>
<feature type="non-terminal residue" evidence="1">
    <location>
        <position position="1"/>
    </location>
</feature>
<proteinExistence type="predicted"/>
<evidence type="ECO:0000313" key="2">
    <source>
        <dbReference type="Proteomes" id="UP000789702"/>
    </source>
</evidence>
<comment type="caution">
    <text evidence="1">The sequence shown here is derived from an EMBL/GenBank/DDBJ whole genome shotgun (WGS) entry which is preliminary data.</text>
</comment>
<accession>A0ACA9R4V9</accession>
<sequence>SIVLADQLRGYYNCQLIVRSTNTNITSKDFRITLVWDLFQEALDNKNNGNKR</sequence>